<feature type="compositionally biased region" description="Basic and acidic residues" evidence="1">
    <location>
        <begin position="1"/>
        <end position="10"/>
    </location>
</feature>
<feature type="compositionally biased region" description="Basic residues" evidence="1">
    <location>
        <begin position="33"/>
        <end position="42"/>
    </location>
</feature>
<sequence length="125" mass="13840">MVEKKREDNGYVKVPWMSFRGLPSSQGLETSKRKIKKKKRNKIAPGSPRDTGKEPGIGRPEQEIGQGPKQDTGCVSKEMTHHDQAVGPHSPKKATQVEFIGCTSSKFLSRPSPKILISAMVDARR</sequence>
<name>A0A433U581_ELYCH</name>
<comment type="caution">
    <text evidence="2">The sequence shown here is derived from an EMBL/GenBank/DDBJ whole genome shotgun (WGS) entry which is preliminary data.</text>
</comment>
<evidence type="ECO:0000313" key="3">
    <source>
        <dbReference type="Proteomes" id="UP000271974"/>
    </source>
</evidence>
<protein>
    <submittedName>
        <fullName evidence="2">Uncharacterized protein</fullName>
    </submittedName>
</protein>
<dbReference type="EMBL" id="RQTK01000069">
    <property type="protein sequence ID" value="RUS88989.1"/>
    <property type="molecule type" value="Genomic_DNA"/>
</dbReference>
<gene>
    <name evidence="2" type="ORF">EGW08_003236</name>
</gene>
<evidence type="ECO:0000256" key="1">
    <source>
        <dbReference type="SAM" id="MobiDB-lite"/>
    </source>
</evidence>
<organism evidence="2 3">
    <name type="scientific">Elysia chlorotica</name>
    <name type="common">Eastern emerald elysia</name>
    <name type="synonym">Sea slug</name>
    <dbReference type="NCBI Taxonomy" id="188477"/>
    <lineage>
        <taxon>Eukaryota</taxon>
        <taxon>Metazoa</taxon>
        <taxon>Spiralia</taxon>
        <taxon>Lophotrochozoa</taxon>
        <taxon>Mollusca</taxon>
        <taxon>Gastropoda</taxon>
        <taxon>Heterobranchia</taxon>
        <taxon>Euthyneura</taxon>
        <taxon>Panpulmonata</taxon>
        <taxon>Sacoglossa</taxon>
        <taxon>Placobranchoidea</taxon>
        <taxon>Plakobranchidae</taxon>
        <taxon>Elysia</taxon>
    </lineage>
</organism>
<reference evidence="2 3" key="1">
    <citation type="submission" date="2019-01" db="EMBL/GenBank/DDBJ databases">
        <title>A draft genome assembly of the solar-powered sea slug Elysia chlorotica.</title>
        <authorList>
            <person name="Cai H."/>
            <person name="Li Q."/>
            <person name="Fang X."/>
            <person name="Li J."/>
            <person name="Curtis N.E."/>
            <person name="Altenburger A."/>
            <person name="Shibata T."/>
            <person name="Feng M."/>
            <person name="Maeda T."/>
            <person name="Schwartz J.A."/>
            <person name="Shigenobu S."/>
            <person name="Lundholm N."/>
            <person name="Nishiyama T."/>
            <person name="Yang H."/>
            <person name="Hasebe M."/>
            <person name="Li S."/>
            <person name="Pierce S.K."/>
            <person name="Wang J."/>
        </authorList>
    </citation>
    <scope>NUCLEOTIDE SEQUENCE [LARGE SCALE GENOMIC DNA]</scope>
    <source>
        <strain evidence="2">EC2010</strain>
        <tissue evidence="2">Whole organism of an adult</tissue>
    </source>
</reference>
<evidence type="ECO:0000313" key="2">
    <source>
        <dbReference type="EMBL" id="RUS88989.1"/>
    </source>
</evidence>
<accession>A0A433U581</accession>
<feature type="region of interest" description="Disordered" evidence="1">
    <location>
        <begin position="1"/>
        <end position="94"/>
    </location>
</feature>
<dbReference type="AlphaFoldDB" id="A0A433U581"/>
<keyword evidence="3" id="KW-1185">Reference proteome</keyword>
<proteinExistence type="predicted"/>
<dbReference type="Proteomes" id="UP000271974">
    <property type="component" value="Unassembled WGS sequence"/>
</dbReference>